<name>A0A7S0J8X5_9EUKA</name>
<dbReference type="AlphaFoldDB" id="A0A7S0J8X5"/>
<evidence type="ECO:0000256" key="1">
    <source>
        <dbReference type="SAM" id="MobiDB-lite"/>
    </source>
</evidence>
<proteinExistence type="predicted"/>
<dbReference type="EMBL" id="HBER01037696">
    <property type="protein sequence ID" value="CAD8543797.1"/>
    <property type="molecule type" value="Transcribed_RNA"/>
</dbReference>
<protein>
    <submittedName>
        <fullName evidence="2">Uncharacterized protein</fullName>
    </submittedName>
</protein>
<gene>
    <name evidence="2" type="ORF">CLEP1334_LOCUS19084</name>
</gene>
<reference evidence="2" key="1">
    <citation type="submission" date="2021-01" db="EMBL/GenBank/DDBJ databases">
        <authorList>
            <person name="Corre E."/>
            <person name="Pelletier E."/>
            <person name="Niang G."/>
            <person name="Scheremetjew M."/>
            <person name="Finn R."/>
            <person name="Kale V."/>
            <person name="Holt S."/>
            <person name="Cochrane G."/>
            <person name="Meng A."/>
            <person name="Brown T."/>
            <person name="Cohen L."/>
        </authorList>
    </citation>
    <scope>NUCLEOTIDE SEQUENCE</scope>
    <source>
        <strain evidence="2">RCC1130</strain>
    </source>
</reference>
<evidence type="ECO:0000313" key="2">
    <source>
        <dbReference type="EMBL" id="CAD8543797.1"/>
    </source>
</evidence>
<organism evidence="2">
    <name type="scientific">Calcidiscus leptoporus</name>
    <dbReference type="NCBI Taxonomy" id="127549"/>
    <lineage>
        <taxon>Eukaryota</taxon>
        <taxon>Haptista</taxon>
        <taxon>Haptophyta</taxon>
        <taxon>Prymnesiophyceae</taxon>
        <taxon>Coccolithales</taxon>
        <taxon>Calcidiscaceae</taxon>
        <taxon>Calcidiscus</taxon>
    </lineage>
</organism>
<accession>A0A7S0J8X5</accession>
<feature type="region of interest" description="Disordered" evidence="1">
    <location>
        <begin position="203"/>
        <end position="245"/>
    </location>
</feature>
<sequence>MQVCPSSNAGVPPIPPSLTYVPLSKVLPARPCARPSNLTRAPPHPRTLPAHYPRALTSRVPLRNSWWLLRCSGFPYFTLLLLAEPASSSGAALGATGAGAATAPTTVAARSTGSFCTTGAGCCAFCRCHSFSPIKAKKETPLKPTTMPPISMPVERVCRGGGGAAAASADTLDRHAYRRHRRRLERGLLLGFYRAEAVAATEGAAASPGRAEATRRPRGDRRRRGGCAGAGRAQSCAGAGGWLSE</sequence>